<keyword evidence="5" id="KW-0998">Cell outer membrane</keyword>
<dbReference type="Pfam" id="PF07980">
    <property type="entry name" value="SusD_RagB"/>
    <property type="match status" value="1"/>
</dbReference>
<dbReference type="InterPro" id="IPR033985">
    <property type="entry name" value="SusD-like_N"/>
</dbReference>
<evidence type="ECO:0000256" key="6">
    <source>
        <dbReference type="SAM" id="SignalP"/>
    </source>
</evidence>
<accession>A0A139JT36</accession>
<reference evidence="9 11" key="1">
    <citation type="submission" date="2015-09" db="EMBL/GenBank/DDBJ databases">
        <authorList>
            <consortium name="Pathogen Informatics"/>
        </authorList>
    </citation>
    <scope>NUCLEOTIDE SEQUENCE [LARGE SCALE GENOMIC DNA]</scope>
    <source>
        <strain evidence="9 11">2789STDY5834899</strain>
    </source>
</reference>
<feature type="domain" description="RagB/SusD" evidence="7">
    <location>
        <begin position="325"/>
        <end position="644"/>
    </location>
</feature>
<dbReference type="PATRIC" id="fig|818.29.peg.4958"/>
<dbReference type="EMBL" id="CZAP01000002">
    <property type="protein sequence ID" value="CUP06389.1"/>
    <property type="molecule type" value="Genomic_DNA"/>
</dbReference>
<evidence type="ECO:0000313" key="11">
    <source>
        <dbReference type="Proteomes" id="UP000095576"/>
    </source>
</evidence>
<sequence length="644" mass="73381">MKNRIKQYLLAASMCVGLTACSDFFEPIPGVQFGLDETFASKQRTEEYLNNVYSYVREVTDAIHPNTYGGIFTEASLDGANRWNKTYAEWTNGSFNSASAQASEYFSKYYQAIAKASTFIQNVDKCTEAAASTRGKWKSEARALRAYYYFELLRLYGPIPLIGEDPIPLDASLEELIKERNSVDECVNFIATELQSAIDSGDLLQRAGKANLGRMDVATCMALKAKLYLYWASPLFNGNTDQASVKNKDGKQLFPQTEDNSKWAQARDAYERFMTFATGQGYKLTEVYTNGKLDPYASCRAAGEFFTTTWEAVDELIFVKLRDLYDYTYWVCPKFTDFQDTDVTGGGGYYTTQETVDLFFTKDGLTIEEDPGYDKFEGIPSANNFTSGRYYDPNNPSRLYFDADKSKVLKQWKDREPRFYVNITYSGSIWLNEGKYNEEMRTDFTNGANGTCGKSKASGDCPDSGYLIRRGAKASNNNGSKHFSPVLRLADMYLGYAEALCMCSDLDNALTYLNKIRVRAGIPEYTFTATAGKITCPKTQTDLLNRIRRERLVELVFEWNRYFDVRRWKVAEGQNDPEHWIYPAYHTGGEGGKVYGMNMDKDYPAFFERTSFETRVAFTKKQYFMPIPYDDLRRIPSLVQNLGW</sequence>
<evidence type="ECO:0000256" key="1">
    <source>
        <dbReference type="ARBA" id="ARBA00004442"/>
    </source>
</evidence>
<gene>
    <name evidence="9" type="ORF">ERS852511_01038</name>
    <name evidence="10" type="ORF">KQP68_23130</name>
</gene>
<dbReference type="SUPFAM" id="SSF48452">
    <property type="entry name" value="TPR-like"/>
    <property type="match status" value="1"/>
</dbReference>
<name>A0A139JT36_BACT4</name>
<dbReference type="AlphaFoldDB" id="A0A139JT36"/>
<dbReference type="Proteomes" id="UP001156218">
    <property type="component" value="Chromosome"/>
</dbReference>
<organism evidence="9 11">
    <name type="scientific">Bacteroides thetaiotaomicron</name>
    <dbReference type="NCBI Taxonomy" id="818"/>
    <lineage>
        <taxon>Bacteria</taxon>
        <taxon>Pseudomonadati</taxon>
        <taxon>Bacteroidota</taxon>
        <taxon>Bacteroidia</taxon>
        <taxon>Bacteroidales</taxon>
        <taxon>Bacteroidaceae</taxon>
        <taxon>Bacteroides</taxon>
    </lineage>
</organism>
<feature type="chain" id="PRO_5014530700" evidence="6">
    <location>
        <begin position="23"/>
        <end position="644"/>
    </location>
</feature>
<dbReference type="Proteomes" id="UP000095576">
    <property type="component" value="Unassembled WGS sequence"/>
</dbReference>
<evidence type="ECO:0000313" key="10">
    <source>
        <dbReference type="EMBL" id="UYU66413.1"/>
    </source>
</evidence>
<dbReference type="InterPro" id="IPR012944">
    <property type="entry name" value="SusD_RagB_dom"/>
</dbReference>
<evidence type="ECO:0000256" key="3">
    <source>
        <dbReference type="ARBA" id="ARBA00022729"/>
    </source>
</evidence>
<protein>
    <submittedName>
        <fullName evidence="9 10">SusD family</fullName>
    </submittedName>
</protein>
<dbReference type="RefSeq" id="WP_016269470.1">
    <property type="nucleotide sequence ID" value="NZ_BAABZI010000001.1"/>
</dbReference>
<evidence type="ECO:0000313" key="12">
    <source>
        <dbReference type="Proteomes" id="UP001156218"/>
    </source>
</evidence>
<dbReference type="GO" id="GO:0009279">
    <property type="term" value="C:cell outer membrane"/>
    <property type="evidence" value="ECO:0007669"/>
    <property type="project" value="UniProtKB-SubCell"/>
</dbReference>
<evidence type="ECO:0000256" key="4">
    <source>
        <dbReference type="ARBA" id="ARBA00023136"/>
    </source>
</evidence>
<feature type="signal peptide" evidence="6">
    <location>
        <begin position="1"/>
        <end position="22"/>
    </location>
</feature>
<dbReference type="InterPro" id="IPR011990">
    <property type="entry name" value="TPR-like_helical_dom_sf"/>
</dbReference>
<evidence type="ECO:0000256" key="5">
    <source>
        <dbReference type="ARBA" id="ARBA00023237"/>
    </source>
</evidence>
<reference evidence="10 12" key="2">
    <citation type="submission" date="2021-06" db="EMBL/GenBank/DDBJ databases">
        <title>Interrogation of the integrated mobile genetic elements in gut-associated Bacteroides with a consensus prediction approach.</title>
        <authorList>
            <person name="Campbell D.E."/>
            <person name="Leigh J.R."/>
            <person name="Kim T."/>
            <person name="England W."/>
            <person name="Whitaker R.J."/>
            <person name="Degnan P.H."/>
        </authorList>
    </citation>
    <scope>NUCLEOTIDE SEQUENCE [LARGE SCALE GENOMIC DNA]</scope>
    <source>
        <strain evidence="10 12">WAL8669</strain>
    </source>
</reference>
<proteinExistence type="inferred from homology"/>
<keyword evidence="3 6" id="KW-0732">Signal</keyword>
<dbReference type="Pfam" id="PF14322">
    <property type="entry name" value="SusD-like_3"/>
    <property type="match status" value="1"/>
</dbReference>
<evidence type="ECO:0000259" key="7">
    <source>
        <dbReference type="Pfam" id="PF07980"/>
    </source>
</evidence>
<evidence type="ECO:0000256" key="2">
    <source>
        <dbReference type="ARBA" id="ARBA00006275"/>
    </source>
</evidence>
<feature type="domain" description="SusD-like N-terminal" evidence="8">
    <location>
        <begin position="44"/>
        <end position="199"/>
    </location>
</feature>
<dbReference type="PROSITE" id="PS51257">
    <property type="entry name" value="PROKAR_LIPOPROTEIN"/>
    <property type="match status" value="1"/>
</dbReference>
<dbReference type="Gene3D" id="1.25.40.390">
    <property type="match status" value="1"/>
</dbReference>
<keyword evidence="4" id="KW-0472">Membrane</keyword>
<comment type="similarity">
    <text evidence="2">Belongs to the SusD family.</text>
</comment>
<evidence type="ECO:0000313" key="9">
    <source>
        <dbReference type="EMBL" id="CUP06389.1"/>
    </source>
</evidence>
<dbReference type="EMBL" id="CP083680">
    <property type="protein sequence ID" value="UYU66413.1"/>
    <property type="molecule type" value="Genomic_DNA"/>
</dbReference>
<evidence type="ECO:0000259" key="8">
    <source>
        <dbReference type="Pfam" id="PF14322"/>
    </source>
</evidence>
<comment type="subcellular location">
    <subcellularLocation>
        <location evidence="1">Cell outer membrane</location>
    </subcellularLocation>
</comment>